<accession>A0A0A0HRE0</accession>
<gene>
    <name evidence="2" type="ORF">PADG_12182</name>
</gene>
<feature type="compositionally biased region" description="Basic and acidic residues" evidence="1">
    <location>
        <begin position="116"/>
        <end position="141"/>
    </location>
</feature>
<protein>
    <submittedName>
        <fullName evidence="2">Uncharacterized protein</fullName>
    </submittedName>
</protein>
<dbReference type="RefSeq" id="XP_010762316.1">
    <property type="nucleotide sequence ID" value="XM_010764014.1"/>
</dbReference>
<dbReference type="HOGENOM" id="CLU_1732048_0_0_1"/>
<proteinExistence type="predicted"/>
<dbReference type="Proteomes" id="UP000001628">
    <property type="component" value="Unassembled WGS sequence"/>
</dbReference>
<dbReference type="InParanoid" id="A0A0A0HRE0"/>
<sequence length="151" mass="16424">MFAAGCQLPLLESSPLEFPEVLDSSSTGLGAEARLGNLVSARRSTGSDWLLLPQGPSGFWGGETVLRKGIASPPVKRSRLLAFEIMGSYWPRILPRKFRVNVSPPETANFPKRSRGTSEKNGHKQLRVDYSNKAESEDANRLEPLAGSSAL</sequence>
<dbReference type="AlphaFoldDB" id="A0A0A0HRE0"/>
<evidence type="ECO:0000313" key="2">
    <source>
        <dbReference type="EMBL" id="KGM91724.1"/>
    </source>
</evidence>
<reference evidence="2 3" key="1">
    <citation type="journal article" date="2011" name="PLoS Genet.">
        <title>Comparative genomic analysis of human fungal pathogens causing paracoccidioidomycosis.</title>
        <authorList>
            <person name="Desjardins C.A."/>
            <person name="Champion M.D."/>
            <person name="Holder J.W."/>
            <person name="Muszewska A."/>
            <person name="Goldberg J."/>
            <person name="Bailao A.M."/>
            <person name="Brigido M.M."/>
            <person name="Ferreira M.E."/>
            <person name="Garcia A.M."/>
            <person name="Grynberg M."/>
            <person name="Gujja S."/>
            <person name="Heiman D.I."/>
            <person name="Henn M.R."/>
            <person name="Kodira C.D."/>
            <person name="Leon-Narvaez H."/>
            <person name="Longo L.V."/>
            <person name="Ma L.J."/>
            <person name="Malavazi I."/>
            <person name="Matsuo A.L."/>
            <person name="Morais F.V."/>
            <person name="Pereira M."/>
            <person name="Rodriguez-Brito S."/>
            <person name="Sakthikumar S."/>
            <person name="Salem-Izacc S.M."/>
            <person name="Sykes S.M."/>
            <person name="Teixeira M.M."/>
            <person name="Vallejo M.C."/>
            <person name="Walter M.E."/>
            <person name="Yandava C."/>
            <person name="Young S."/>
            <person name="Zeng Q."/>
            <person name="Zucker J."/>
            <person name="Felipe M.S."/>
            <person name="Goldman G.H."/>
            <person name="Haas B.J."/>
            <person name="McEwen J.G."/>
            <person name="Nino-Vega G."/>
            <person name="Puccia R."/>
            <person name="San-Blas G."/>
            <person name="Soares C.M."/>
            <person name="Birren B.W."/>
            <person name="Cuomo C.A."/>
        </authorList>
    </citation>
    <scope>NUCLEOTIDE SEQUENCE [LARGE SCALE GENOMIC DNA]</scope>
    <source>
        <strain evidence="2 3">Pb18</strain>
    </source>
</reference>
<evidence type="ECO:0000256" key="1">
    <source>
        <dbReference type="SAM" id="MobiDB-lite"/>
    </source>
</evidence>
<dbReference type="KEGG" id="pbn:PADG_12182"/>
<name>A0A0A0HRE0_PARBD</name>
<organism evidence="2 3">
    <name type="scientific">Paracoccidioides brasiliensis (strain Pb18)</name>
    <dbReference type="NCBI Taxonomy" id="502780"/>
    <lineage>
        <taxon>Eukaryota</taxon>
        <taxon>Fungi</taxon>
        <taxon>Dikarya</taxon>
        <taxon>Ascomycota</taxon>
        <taxon>Pezizomycotina</taxon>
        <taxon>Eurotiomycetes</taxon>
        <taxon>Eurotiomycetidae</taxon>
        <taxon>Onygenales</taxon>
        <taxon>Ajellomycetaceae</taxon>
        <taxon>Paracoccidioides</taxon>
    </lineage>
</organism>
<keyword evidence="3" id="KW-1185">Reference proteome</keyword>
<feature type="region of interest" description="Disordered" evidence="1">
    <location>
        <begin position="101"/>
        <end position="151"/>
    </location>
</feature>
<dbReference type="VEuPathDB" id="FungiDB:PADG_12182"/>
<dbReference type="EMBL" id="KN275965">
    <property type="protein sequence ID" value="KGM91724.1"/>
    <property type="molecule type" value="Genomic_DNA"/>
</dbReference>
<evidence type="ECO:0000313" key="3">
    <source>
        <dbReference type="Proteomes" id="UP000001628"/>
    </source>
</evidence>
<dbReference type="GeneID" id="22588079"/>